<organism evidence="2 3">
    <name type="scientific">Luteolibacter flavescens</name>
    <dbReference type="NCBI Taxonomy" id="1859460"/>
    <lineage>
        <taxon>Bacteria</taxon>
        <taxon>Pseudomonadati</taxon>
        <taxon>Verrucomicrobiota</taxon>
        <taxon>Verrucomicrobiia</taxon>
        <taxon>Verrucomicrobiales</taxon>
        <taxon>Verrucomicrobiaceae</taxon>
        <taxon>Luteolibacter</taxon>
    </lineage>
</organism>
<evidence type="ECO:0000313" key="2">
    <source>
        <dbReference type="EMBL" id="MCW1887144.1"/>
    </source>
</evidence>
<proteinExistence type="predicted"/>
<dbReference type="Proteomes" id="UP001207930">
    <property type="component" value="Unassembled WGS sequence"/>
</dbReference>
<comment type="caution">
    <text evidence="2">The sequence shown here is derived from an EMBL/GenBank/DDBJ whole genome shotgun (WGS) entry which is preliminary data.</text>
</comment>
<protein>
    <submittedName>
        <fullName evidence="2">Transglutaminase family protein</fullName>
    </submittedName>
</protein>
<sequence>MPFQIHAELHYQVLQRSTVLLNLHALKTPNQTLSNEVFEITPGVKWEELPIETSGDNRYIRLDTGDATQLDIAYSVTADIRPQMVSHQSLRDVPVSRIHRSALPFLFPSRYCQADLLGKLAWKEFGGIAHPYDQVVAIADWIFENIDYLSGSTDTATSAFDTVTQRAGVCRDFAHLGIALCRALSIPARYFTGYACDMQPPDFHACFEACIGNRWIIFDPTRLASLNGLVRIATGRDAADASVATIFGSLQFNGMVVSCTSPDFKPLGPDDLAGQAIVIDS</sequence>
<dbReference type="InterPro" id="IPR002931">
    <property type="entry name" value="Transglutaminase-like"/>
</dbReference>
<dbReference type="Gene3D" id="2.60.40.2250">
    <property type="match status" value="1"/>
</dbReference>
<dbReference type="EMBL" id="JAPDDS010000015">
    <property type="protein sequence ID" value="MCW1887144.1"/>
    <property type="molecule type" value="Genomic_DNA"/>
</dbReference>
<reference evidence="2 3" key="1">
    <citation type="submission" date="2022-10" db="EMBL/GenBank/DDBJ databases">
        <title>Luteolibacter flavescens strain MCCC 1K03193, whole genome shotgun sequencing project.</title>
        <authorList>
            <person name="Zhao G."/>
            <person name="Shen L."/>
        </authorList>
    </citation>
    <scope>NUCLEOTIDE SEQUENCE [LARGE SCALE GENOMIC DNA]</scope>
    <source>
        <strain evidence="2 3">MCCC 1K03193</strain>
    </source>
</reference>
<keyword evidence="3" id="KW-1185">Reference proteome</keyword>
<dbReference type="Gene3D" id="3.10.620.30">
    <property type="match status" value="1"/>
</dbReference>
<dbReference type="InterPro" id="IPR038765">
    <property type="entry name" value="Papain-like_cys_pep_sf"/>
</dbReference>
<dbReference type="PANTHER" id="PTHR33490">
    <property type="entry name" value="BLR5614 PROTEIN-RELATED"/>
    <property type="match status" value="1"/>
</dbReference>
<dbReference type="RefSeq" id="WP_264503099.1">
    <property type="nucleotide sequence ID" value="NZ_JAPDDS010000015.1"/>
</dbReference>
<feature type="domain" description="Transglutaminase-like" evidence="1">
    <location>
        <begin position="162"/>
        <end position="222"/>
    </location>
</feature>
<dbReference type="InterPro" id="IPR048930">
    <property type="entry name" value="Bact_transglu_N_2"/>
</dbReference>
<dbReference type="Pfam" id="PF21295">
    <property type="entry name" value="Bact_transglu_N_2"/>
    <property type="match status" value="1"/>
</dbReference>
<dbReference type="SMART" id="SM00460">
    <property type="entry name" value="TGc"/>
    <property type="match status" value="1"/>
</dbReference>
<name>A0ABT3FV21_9BACT</name>
<evidence type="ECO:0000259" key="1">
    <source>
        <dbReference type="SMART" id="SM00460"/>
    </source>
</evidence>
<dbReference type="Pfam" id="PF01841">
    <property type="entry name" value="Transglut_core"/>
    <property type="match status" value="1"/>
</dbReference>
<accession>A0ABT3FV21</accession>
<evidence type="ECO:0000313" key="3">
    <source>
        <dbReference type="Proteomes" id="UP001207930"/>
    </source>
</evidence>
<gene>
    <name evidence="2" type="ORF">OKA04_20565</name>
</gene>
<dbReference type="SUPFAM" id="SSF54001">
    <property type="entry name" value="Cysteine proteinases"/>
    <property type="match status" value="1"/>
</dbReference>
<dbReference type="PANTHER" id="PTHR33490:SF12">
    <property type="entry name" value="BLL5557 PROTEIN"/>
    <property type="match status" value="1"/>
</dbReference>